<evidence type="ECO:0000313" key="2">
    <source>
        <dbReference type="EMBL" id="NIF20211.1"/>
    </source>
</evidence>
<gene>
    <name evidence="2" type="ORF">F3J40_01075</name>
</gene>
<evidence type="ECO:0000313" key="3">
    <source>
        <dbReference type="Proteomes" id="UP001515683"/>
    </source>
</evidence>
<organism evidence="2 3">
    <name type="scientific">Candidatus Pantoea multigeneris</name>
    <dbReference type="NCBI Taxonomy" id="2608357"/>
    <lineage>
        <taxon>Bacteria</taxon>
        <taxon>Pseudomonadati</taxon>
        <taxon>Pseudomonadota</taxon>
        <taxon>Gammaproteobacteria</taxon>
        <taxon>Enterobacterales</taxon>
        <taxon>Erwiniaceae</taxon>
        <taxon>Pantoea</taxon>
    </lineage>
</organism>
<name>A0ABX0R475_9GAMM</name>
<sequence>MNNDTAVDYVERALRLAQKRAAMMKTITGGAALEPMYDSIVNQLIFLSALLSGQENDKSKIHTMTIGIYAAKEFAETDPIFADRLFSASFIADQIGRGLKVRLPHTLEEGYEAEQHQLQKTFPDDFDV</sequence>
<dbReference type="InterPro" id="IPR040818">
    <property type="entry name" value="Tsi6"/>
</dbReference>
<dbReference type="EMBL" id="VWXF01000001">
    <property type="protein sequence ID" value="NIF20211.1"/>
    <property type="molecule type" value="Genomic_DNA"/>
</dbReference>
<dbReference type="RefSeq" id="WP_167012095.1">
    <property type="nucleotide sequence ID" value="NZ_VWXF01000001.1"/>
</dbReference>
<comment type="caution">
    <text evidence="2">The sequence shown here is derived from an EMBL/GenBank/DDBJ whole genome shotgun (WGS) entry which is preliminary data.</text>
</comment>
<dbReference type="Pfam" id="PF18660">
    <property type="entry name" value="Tsi6"/>
    <property type="match status" value="1"/>
</dbReference>
<dbReference type="Proteomes" id="UP001515683">
    <property type="component" value="Unassembled WGS sequence"/>
</dbReference>
<proteinExistence type="predicted"/>
<keyword evidence="3" id="KW-1185">Reference proteome</keyword>
<protein>
    <recommendedName>
        <fullName evidence="1">Tsi6 domain-containing protein</fullName>
    </recommendedName>
</protein>
<reference evidence="2 3" key="1">
    <citation type="journal article" date="2019" name="bioRxiv">
        <title>Bacteria contribute to plant secondary compound degradation in a generalist herbivore system.</title>
        <authorList>
            <person name="Francoeur C.B."/>
            <person name="Khadempour L."/>
            <person name="Moreira-Soto R.D."/>
            <person name="Gotting K."/>
            <person name="Book A.J."/>
            <person name="Pinto-Tomas A.A."/>
            <person name="Keefover-Ring K."/>
            <person name="Currie C.R."/>
        </authorList>
    </citation>
    <scope>NUCLEOTIDE SEQUENCE [LARGE SCALE GENOMIC DNA]</scope>
    <source>
        <strain evidence="2">Acro-835</strain>
    </source>
</reference>
<evidence type="ECO:0000259" key="1">
    <source>
        <dbReference type="Pfam" id="PF18660"/>
    </source>
</evidence>
<feature type="domain" description="Tsi6" evidence="1">
    <location>
        <begin position="5"/>
        <end position="94"/>
    </location>
</feature>
<accession>A0ABX0R475</accession>